<dbReference type="EMBL" id="CAAALY010021451">
    <property type="protein sequence ID" value="VEL14519.1"/>
    <property type="molecule type" value="Genomic_DNA"/>
</dbReference>
<keyword evidence="2" id="KW-1185">Reference proteome</keyword>
<organism evidence="1 2">
    <name type="scientific">Protopolystoma xenopodis</name>
    <dbReference type="NCBI Taxonomy" id="117903"/>
    <lineage>
        <taxon>Eukaryota</taxon>
        <taxon>Metazoa</taxon>
        <taxon>Spiralia</taxon>
        <taxon>Lophotrochozoa</taxon>
        <taxon>Platyhelminthes</taxon>
        <taxon>Monogenea</taxon>
        <taxon>Polyopisthocotylea</taxon>
        <taxon>Polystomatidea</taxon>
        <taxon>Polystomatidae</taxon>
        <taxon>Protopolystoma</taxon>
    </lineage>
</organism>
<evidence type="ECO:0000313" key="2">
    <source>
        <dbReference type="Proteomes" id="UP000784294"/>
    </source>
</evidence>
<reference evidence="1" key="1">
    <citation type="submission" date="2018-11" db="EMBL/GenBank/DDBJ databases">
        <authorList>
            <consortium name="Pathogen Informatics"/>
        </authorList>
    </citation>
    <scope>NUCLEOTIDE SEQUENCE</scope>
</reference>
<dbReference type="AlphaFoldDB" id="A0A3S5B6J2"/>
<accession>A0A3S5B6J2</accession>
<sequence>MASSSLPPMFLYTLERETSVITGYRILNSRPFLLTSDSSSVGISNIAPGENNLPSNITGDSGTQELYYYRAARHWRMSLAGARRDQRILAQATKPPSGDLLLHLRNALLLERY</sequence>
<proteinExistence type="predicted"/>
<name>A0A3S5B6J2_9PLAT</name>
<protein>
    <submittedName>
        <fullName evidence="1">Uncharacterized protein</fullName>
    </submittedName>
</protein>
<gene>
    <name evidence="1" type="ORF">PXEA_LOCUS7959</name>
</gene>
<dbReference type="Proteomes" id="UP000784294">
    <property type="component" value="Unassembled WGS sequence"/>
</dbReference>
<evidence type="ECO:0000313" key="1">
    <source>
        <dbReference type="EMBL" id="VEL14519.1"/>
    </source>
</evidence>
<comment type="caution">
    <text evidence="1">The sequence shown here is derived from an EMBL/GenBank/DDBJ whole genome shotgun (WGS) entry which is preliminary data.</text>
</comment>